<dbReference type="InterPro" id="IPR026564">
    <property type="entry name" value="Transcrip_reg_TACO1-like_dom3"/>
</dbReference>
<feature type="domain" description="TACO1/YebC-like N-terminal" evidence="5">
    <location>
        <begin position="5"/>
        <end position="76"/>
    </location>
</feature>
<dbReference type="InterPro" id="IPR002876">
    <property type="entry name" value="Transcrip_reg_TACO1-like"/>
</dbReference>
<dbReference type="PANTHER" id="PTHR12532">
    <property type="entry name" value="TRANSLATIONAL ACTIVATOR OF CYTOCHROME C OXIDASE 1"/>
    <property type="match status" value="1"/>
</dbReference>
<organism evidence="6 7">
    <name type="scientific">Candidatus Portnoybacteria bacterium CG03_land_8_20_14_0_80_41_10</name>
    <dbReference type="NCBI Taxonomy" id="1974808"/>
    <lineage>
        <taxon>Bacteria</taxon>
        <taxon>Candidatus Portnoyibacteriota</taxon>
    </lineage>
</organism>
<dbReference type="FunFam" id="1.10.10.200:FF:000002">
    <property type="entry name" value="Probable transcriptional regulatory protein CLM62_37755"/>
    <property type="match status" value="1"/>
</dbReference>
<comment type="similarity">
    <text evidence="1">Belongs to the TACO1 family.</text>
</comment>
<dbReference type="InterPro" id="IPR017856">
    <property type="entry name" value="Integrase-like_N"/>
</dbReference>
<evidence type="ECO:0000256" key="2">
    <source>
        <dbReference type="ARBA" id="ARBA00023015"/>
    </source>
</evidence>
<evidence type="ECO:0000313" key="7">
    <source>
        <dbReference type="Proteomes" id="UP000229894"/>
    </source>
</evidence>
<keyword evidence="3" id="KW-0804">Transcription</keyword>
<dbReference type="Gene3D" id="1.10.10.200">
    <property type="match status" value="1"/>
</dbReference>
<evidence type="ECO:0000256" key="1">
    <source>
        <dbReference type="ARBA" id="ARBA00008724"/>
    </source>
</evidence>
<dbReference type="EMBL" id="PEUX01000033">
    <property type="protein sequence ID" value="PIV10237.1"/>
    <property type="molecule type" value="Genomic_DNA"/>
</dbReference>
<dbReference type="SUPFAM" id="SSF75625">
    <property type="entry name" value="YebC-like"/>
    <property type="match status" value="1"/>
</dbReference>
<keyword evidence="2" id="KW-0805">Transcription regulation</keyword>
<dbReference type="GO" id="GO:0005737">
    <property type="term" value="C:cytoplasm"/>
    <property type="evidence" value="ECO:0007669"/>
    <property type="project" value="UniProtKB-ARBA"/>
</dbReference>
<dbReference type="InterPro" id="IPR029072">
    <property type="entry name" value="YebC-like"/>
</dbReference>
<feature type="domain" description="TACO1/YebC-like second and third" evidence="4">
    <location>
        <begin position="82"/>
        <end position="138"/>
    </location>
</feature>
<evidence type="ECO:0000313" key="6">
    <source>
        <dbReference type="EMBL" id="PIV10237.1"/>
    </source>
</evidence>
<proteinExistence type="inferred from homology"/>
<protein>
    <submittedName>
        <fullName evidence="6">YebC/PmpR family DNA-binding transcriptional regulator</fullName>
    </submittedName>
</protein>
<feature type="domain" description="TACO1/YebC-like second and third" evidence="4">
    <location>
        <begin position="141"/>
        <end position="177"/>
    </location>
</feature>
<dbReference type="Gene3D" id="3.30.70.980">
    <property type="match status" value="1"/>
</dbReference>
<comment type="caution">
    <text evidence="6">The sequence shown here is derived from an EMBL/GenBank/DDBJ whole genome shotgun (WGS) entry which is preliminary data.</text>
</comment>
<name>A0A2M7BUJ0_9BACT</name>
<dbReference type="InterPro" id="IPR048300">
    <property type="entry name" value="TACO1_YebC-like_2nd/3rd_dom"/>
</dbReference>
<dbReference type="Proteomes" id="UP000229894">
    <property type="component" value="Unassembled WGS sequence"/>
</dbReference>
<evidence type="ECO:0000259" key="4">
    <source>
        <dbReference type="Pfam" id="PF01709"/>
    </source>
</evidence>
<gene>
    <name evidence="6" type="ORF">COS49_01495</name>
</gene>
<evidence type="ECO:0000256" key="3">
    <source>
        <dbReference type="ARBA" id="ARBA00023163"/>
    </source>
</evidence>
<reference evidence="7" key="1">
    <citation type="submission" date="2017-09" db="EMBL/GenBank/DDBJ databases">
        <title>Depth-based differentiation of microbial function through sediment-hosted aquifers and enrichment of novel symbionts in the deep terrestrial subsurface.</title>
        <authorList>
            <person name="Probst A.J."/>
            <person name="Ladd B."/>
            <person name="Jarett J.K."/>
            <person name="Geller-Mcgrath D.E."/>
            <person name="Sieber C.M.K."/>
            <person name="Emerson J.B."/>
            <person name="Anantharaman K."/>
            <person name="Thomas B.C."/>
            <person name="Malmstrom R."/>
            <person name="Stieglmeier M."/>
            <person name="Klingl A."/>
            <person name="Woyke T."/>
            <person name="Ryan C.M."/>
            <person name="Banfield J.F."/>
        </authorList>
    </citation>
    <scope>NUCLEOTIDE SEQUENCE [LARGE SCALE GENOMIC DNA]</scope>
</reference>
<evidence type="ECO:0000259" key="5">
    <source>
        <dbReference type="Pfam" id="PF20772"/>
    </source>
</evidence>
<sequence length="179" mass="20201">MSGHSHWSSVKHHKAITDAKRGKLFSKVSRLISIAAKEKGADPETNSKLRLAIEKAKEVNMPKEGIARAIKRGTGQTGEAQMEEFTYEAYGPARVALIIFGITDNKNRTLAEIKHVLNRFNAKIAKVGSVKYLFDKKGEDWQAKYPLEIDPKTKEQLEKLFEALDENDDVQEIYSNLKD</sequence>
<dbReference type="PANTHER" id="PTHR12532:SF0">
    <property type="entry name" value="TRANSLATIONAL ACTIVATOR OF CYTOCHROME C OXIDASE 1"/>
    <property type="match status" value="1"/>
</dbReference>
<dbReference type="Pfam" id="PF01709">
    <property type="entry name" value="Transcrip_reg"/>
    <property type="match status" value="2"/>
</dbReference>
<accession>A0A2M7BUJ0</accession>
<dbReference type="Pfam" id="PF20772">
    <property type="entry name" value="TACO1_YebC_N"/>
    <property type="match status" value="1"/>
</dbReference>
<keyword evidence="6" id="KW-0238">DNA-binding</keyword>
<dbReference type="GO" id="GO:0003677">
    <property type="term" value="F:DNA binding"/>
    <property type="evidence" value="ECO:0007669"/>
    <property type="project" value="UniProtKB-KW"/>
</dbReference>
<dbReference type="InterPro" id="IPR049083">
    <property type="entry name" value="TACO1_YebC_N"/>
</dbReference>
<dbReference type="AlphaFoldDB" id="A0A2M7BUJ0"/>